<dbReference type="EMBL" id="JAUPEV010000001">
    <property type="protein sequence ID" value="MDO7252437.1"/>
    <property type="molecule type" value="Genomic_DNA"/>
</dbReference>
<dbReference type="RefSeq" id="WP_305516278.1">
    <property type="nucleotide sequence ID" value="NZ_JAUPEV010000001.1"/>
</dbReference>
<gene>
    <name evidence="1" type="ORF">Q5I04_00695</name>
    <name evidence="2" type="ORF">Q5I06_00695</name>
</gene>
<comment type="caution">
    <text evidence="2">The sequence shown here is derived from an EMBL/GenBank/DDBJ whole genome shotgun (WGS) entry which is preliminary data.</text>
</comment>
<evidence type="ECO:0000313" key="2">
    <source>
        <dbReference type="EMBL" id="MDP2538304.1"/>
    </source>
</evidence>
<organism evidence="2 3">
    <name type="scientific">Helicobacter cappadocius</name>
    <dbReference type="NCBI Taxonomy" id="3063998"/>
    <lineage>
        <taxon>Bacteria</taxon>
        <taxon>Pseudomonadati</taxon>
        <taxon>Campylobacterota</taxon>
        <taxon>Epsilonproteobacteria</taxon>
        <taxon>Campylobacterales</taxon>
        <taxon>Helicobacteraceae</taxon>
        <taxon>Helicobacter</taxon>
    </lineage>
</organism>
<sequence>MKKKIAILADFDIAKRPRPFRLAMMLKDKYDICAIARECSFVEGIQCFSFPAPKTSKDRTEKENQDIINYCKNKEFDKLIYTPNRMVIFDILKSLPLLDVIVIEDIALLPFAIEYRKFSPNTKILIDLREYYPLEYEKDSLWLKSFGVFFEHLCQKYLPLVDKAIVVNGAIGEKYRNVFGIDVEVFYSFPPFVSLDPSRLTDTIKIIYHGFLSPDRHSHNLLEIAKNLDKHFCLYVMGLSNQKDYLEDIKHSAYDITNLKFLPPVDMKDIVTFCNQFDIGILTLQPNSFNNANALPNKFFEYIQSRLCVVSTPLFEIKKFIDKYKIGRTSEGFDAKDIVQTLNNMDKKTIFSYKENASKASYDLSMNTNISKIISIIEGLIF</sequence>
<name>A0AA90PRS7_9HELI</name>
<reference evidence="2 4" key="1">
    <citation type="submission" date="2023-07" db="EMBL/GenBank/DDBJ databases">
        <title>Unpublished Manusciprt.</title>
        <authorList>
            <person name="Aydin F."/>
            <person name="Tarhane S."/>
            <person name="Saticioglu I.B."/>
            <person name="Karakaya E."/>
            <person name="Abay S."/>
            <person name="Guran O."/>
            <person name="Bozkurt E."/>
            <person name="Uzum N."/>
            <person name="Olgun K."/>
            <person name="Jablonski D."/>
        </authorList>
    </citation>
    <scope>NUCLEOTIDE SEQUENCE</scope>
    <source>
        <strain evidence="4">faydin-H75</strain>
        <strain evidence="2">Faydin-H76</strain>
    </source>
</reference>
<dbReference type="Proteomes" id="UP001177258">
    <property type="component" value="Unassembled WGS sequence"/>
</dbReference>
<accession>A0AA90PRS7</accession>
<keyword evidence="4" id="KW-1185">Reference proteome</keyword>
<proteinExistence type="predicted"/>
<dbReference type="EMBL" id="JAUYZK010000001">
    <property type="protein sequence ID" value="MDP2538304.1"/>
    <property type="molecule type" value="Genomic_DNA"/>
</dbReference>
<reference evidence="1" key="2">
    <citation type="submission" date="2023-07" db="EMBL/GenBank/DDBJ databases">
        <authorList>
            <person name="Aydin F."/>
            <person name="Tarhane S."/>
            <person name="Saticioglu I.B."/>
            <person name="Karakaya E."/>
            <person name="Abay S."/>
            <person name="Guran O."/>
            <person name="Bozkurt E."/>
            <person name="Uzum N."/>
            <person name="Olgun K."/>
            <person name="Jablonski D."/>
        </authorList>
    </citation>
    <scope>NUCLEOTIDE SEQUENCE</scope>
    <source>
        <strain evidence="1">Faydin-H75</strain>
    </source>
</reference>
<dbReference type="AlphaFoldDB" id="A0AA90PRS7"/>
<dbReference type="Gene3D" id="3.40.50.2000">
    <property type="entry name" value="Glycogen Phosphorylase B"/>
    <property type="match status" value="1"/>
</dbReference>
<evidence type="ECO:0000313" key="4">
    <source>
        <dbReference type="Proteomes" id="UP001240777"/>
    </source>
</evidence>
<reference evidence="1 3" key="3">
    <citation type="journal article" date="2024" name="Syst. Appl. Microbiol.">
        <title>Helicobacter cappadocius sp. nov., from lizards: The first psychrotrophic Helicobacter species.</title>
        <authorList>
            <person name="Aydin F."/>
            <person name="Tarhane S."/>
            <person name="Karakaya E."/>
            <person name="Abay S."/>
            <person name="Kayman T."/>
            <person name="Guran O."/>
            <person name="Bozkurt E."/>
            <person name="Uzum N."/>
            <person name="Avci A."/>
            <person name="Olgun K."/>
            <person name="Jablonski D."/>
            <person name="Guran C."/>
            <person name="Burcin Saticioglu I."/>
        </authorList>
    </citation>
    <scope>NUCLEOTIDE SEQUENCE [LARGE SCALE GENOMIC DNA]</scope>
    <source>
        <strain evidence="1">Faydin-H75</strain>
        <strain evidence="3">faydin-H76</strain>
    </source>
</reference>
<dbReference type="SUPFAM" id="SSF53756">
    <property type="entry name" value="UDP-Glycosyltransferase/glycogen phosphorylase"/>
    <property type="match status" value="1"/>
</dbReference>
<protein>
    <submittedName>
        <fullName evidence="2">Capsular biosynthesis protein</fullName>
    </submittedName>
</protein>
<dbReference type="Proteomes" id="UP001240777">
    <property type="component" value="Unassembled WGS sequence"/>
</dbReference>
<evidence type="ECO:0000313" key="1">
    <source>
        <dbReference type="EMBL" id="MDO7252437.1"/>
    </source>
</evidence>
<evidence type="ECO:0000313" key="3">
    <source>
        <dbReference type="Proteomes" id="UP001177258"/>
    </source>
</evidence>